<dbReference type="EMBL" id="BX294150">
    <property type="protein sequence ID" value="CAD76433.1"/>
    <property type="molecule type" value="Genomic_DNA"/>
</dbReference>
<dbReference type="HOGENOM" id="CLU_417885_0_0_0"/>
<dbReference type="STRING" id="243090.RB9745"/>
<dbReference type="PROSITE" id="PS50011">
    <property type="entry name" value="PROTEIN_KINASE_DOM"/>
    <property type="match status" value="1"/>
</dbReference>
<dbReference type="PATRIC" id="fig|243090.15.peg.4690"/>
<keyword evidence="1 8" id="KW-0808">Transferase</keyword>
<feature type="region of interest" description="Disordered" evidence="6">
    <location>
        <begin position="327"/>
        <end position="350"/>
    </location>
</feature>
<dbReference type="GO" id="GO:0005524">
    <property type="term" value="F:ATP binding"/>
    <property type="evidence" value="ECO:0007669"/>
    <property type="project" value="UniProtKB-UniRule"/>
</dbReference>
<evidence type="ECO:0000256" key="6">
    <source>
        <dbReference type="SAM" id="MobiDB-lite"/>
    </source>
</evidence>
<dbReference type="InterPro" id="IPR011009">
    <property type="entry name" value="Kinase-like_dom_sf"/>
</dbReference>
<evidence type="ECO:0000313" key="8">
    <source>
        <dbReference type="EMBL" id="CAD76433.1"/>
    </source>
</evidence>
<dbReference type="GO" id="GO:0004674">
    <property type="term" value="F:protein serine/threonine kinase activity"/>
    <property type="evidence" value="ECO:0000318"/>
    <property type="project" value="GO_Central"/>
</dbReference>
<sequence>MPEKRSARSGLLWPAPSSNSYHQRNPRSTIIVALLGIVPTYGCSFRKPVMTVPSPHPDFENLDERETADENQVAGGDSGFSVADKDPSPLSSISAELITHPRYEVLEAIGQGGMGSVYKARHRLMDRLVAIKVIKPELIRNAKAIQRFQREVKAAARLVHPNIVTAFDAEQVGELHLLVMEHVDGIDLAELVKQRGRLSVPVACEYIAQVAAGLQHAFENGMVHRDIKPPNLMMSTSHESSGNNASKLSGVTIKILDFGLASFAVPDDSDENLQTASHSITAIGTFIGTPAYVAPEQAQDARQADIRSDIYSLGATLHFLLFGRPPNAPKKADGRDTNQANTESSEGLIDEDKIPDSLRDIIDRMMSPDPKDRFQTPDNVIQALTPFIAVARVPLSRSKDSGPTAISQRSANWWRIAGAALLAYCVIGFPLLMTTWLFDATPTGASVSNPRQTSKTPSPAILATDQRQRSVDAVDRLDVVRDSIIGQWKIEADRLLTPDYEQGLRAVLELPLEVPIQYDLRLVVTRRSDANKLYGGLNVALPFGDSKGMLAVGTHRDVGGCFIERIDGITRHESLPTWTEGFFFELNESRTVELSVREHEIVVLIDDIEAIRWSGDPNQIEMPPGWEIPDRRSIFLGATGEFAIDRIQFTPVLDSP</sequence>
<dbReference type="InterPro" id="IPR017441">
    <property type="entry name" value="Protein_kinase_ATP_BS"/>
</dbReference>
<evidence type="ECO:0000259" key="7">
    <source>
        <dbReference type="PROSITE" id="PS50011"/>
    </source>
</evidence>
<keyword evidence="3 8" id="KW-0418">Kinase</keyword>
<dbReference type="SMART" id="SM00220">
    <property type="entry name" value="S_TKc"/>
    <property type="match status" value="1"/>
</dbReference>
<dbReference type="Proteomes" id="UP000001025">
    <property type="component" value="Chromosome"/>
</dbReference>
<protein>
    <submittedName>
        <fullName evidence="8">Serine/threonine protein kinase</fullName>
        <ecNumber evidence="8">2.7.1.-</ecNumber>
    </submittedName>
</protein>
<reference evidence="8 9" key="1">
    <citation type="journal article" date="2003" name="Proc. Natl. Acad. Sci. U.S.A.">
        <title>Complete genome sequence of the marine planctomycete Pirellula sp. strain 1.</title>
        <authorList>
            <person name="Gloeckner F.O."/>
            <person name="Kube M."/>
            <person name="Bauer M."/>
            <person name="Teeling H."/>
            <person name="Lombardot T."/>
            <person name="Ludwig W."/>
            <person name="Gade D."/>
            <person name="Beck A."/>
            <person name="Borzym K."/>
            <person name="Heitmann K."/>
            <person name="Rabus R."/>
            <person name="Schlesner H."/>
            <person name="Amann R."/>
            <person name="Reinhardt R."/>
        </authorList>
    </citation>
    <scope>NUCLEOTIDE SEQUENCE [LARGE SCALE GENOMIC DNA]</scope>
    <source>
        <strain evidence="9">DSM 10527 / NCIMB 13988 / SH1</strain>
    </source>
</reference>
<dbReference type="CDD" id="cd14014">
    <property type="entry name" value="STKc_PknB_like"/>
    <property type="match status" value="1"/>
</dbReference>
<feature type="region of interest" description="Disordered" evidence="6">
    <location>
        <begin position="1"/>
        <end position="23"/>
    </location>
</feature>
<dbReference type="Gene3D" id="1.10.510.10">
    <property type="entry name" value="Transferase(Phosphotransferase) domain 1"/>
    <property type="match status" value="1"/>
</dbReference>
<keyword evidence="9" id="KW-1185">Reference proteome</keyword>
<dbReference type="PROSITE" id="PS00108">
    <property type="entry name" value="PROTEIN_KINASE_ST"/>
    <property type="match status" value="1"/>
</dbReference>
<proteinExistence type="predicted"/>
<dbReference type="EnsemblBacteria" id="CAD76433">
    <property type="protein sequence ID" value="CAD76433"/>
    <property type="gene ID" value="RB9745"/>
</dbReference>
<feature type="domain" description="Protein kinase" evidence="7">
    <location>
        <begin position="103"/>
        <end position="388"/>
    </location>
</feature>
<name>Q7UL45_RHOBA</name>
<keyword evidence="4 5" id="KW-0067">ATP-binding</keyword>
<dbReference type="PROSITE" id="PS00107">
    <property type="entry name" value="PROTEIN_KINASE_ATP"/>
    <property type="match status" value="1"/>
</dbReference>
<evidence type="ECO:0000256" key="3">
    <source>
        <dbReference type="ARBA" id="ARBA00022777"/>
    </source>
</evidence>
<feature type="region of interest" description="Disordered" evidence="6">
    <location>
        <begin position="54"/>
        <end position="81"/>
    </location>
</feature>
<dbReference type="InParanoid" id="Q7UL45"/>
<dbReference type="KEGG" id="rba:RB9745"/>
<dbReference type="OrthoDB" id="6111975at2"/>
<keyword evidence="2 5" id="KW-0547">Nucleotide-binding</keyword>
<dbReference type="SUPFAM" id="SSF56112">
    <property type="entry name" value="Protein kinase-like (PK-like)"/>
    <property type="match status" value="1"/>
</dbReference>
<organism evidence="8 9">
    <name type="scientific">Rhodopirellula baltica (strain DSM 10527 / NCIMB 13988 / SH1)</name>
    <dbReference type="NCBI Taxonomy" id="243090"/>
    <lineage>
        <taxon>Bacteria</taxon>
        <taxon>Pseudomonadati</taxon>
        <taxon>Planctomycetota</taxon>
        <taxon>Planctomycetia</taxon>
        <taxon>Pirellulales</taxon>
        <taxon>Pirellulaceae</taxon>
        <taxon>Rhodopirellula</taxon>
    </lineage>
</organism>
<feature type="binding site" evidence="5">
    <location>
        <position position="132"/>
    </location>
    <ligand>
        <name>ATP</name>
        <dbReference type="ChEBI" id="CHEBI:30616"/>
    </ligand>
</feature>
<dbReference type="eggNOG" id="COG0515">
    <property type="taxonomic scope" value="Bacteria"/>
</dbReference>
<evidence type="ECO:0000256" key="1">
    <source>
        <dbReference type="ARBA" id="ARBA00022679"/>
    </source>
</evidence>
<evidence type="ECO:0000256" key="4">
    <source>
        <dbReference type="ARBA" id="ARBA00022840"/>
    </source>
</evidence>
<dbReference type="PANTHER" id="PTHR43289">
    <property type="entry name" value="MITOGEN-ACTIVATED PROTEIN KINASE KINASE KINASE 20-RELATED"/>
    <property type="match status" value="1"/>
</dbReference>
<keyword evidence="8" id="KW-0723">Serine/threonine-protein kinase</keyword>
<accession>Q7UL45</accession>
<evidence type="ECO:0000256" key="2">
    <source>
        <dbReference type="ARBA" id="ARBA00022741"/>
    </source>
</evidence>
<dbReference type="EC" id="2.7.1.-" evidence="8"/>
<dbReference type="Gene3D" id="3.30.200.20">
    <property type="entry name" value="Phosphorylase Kinase, domain 1"/>
    <property type="match status" value="1"/>
</dbReference>
<dbReference type="InterPro" id="IPR008271">
    <property type="entry name" value="Ser/Thr_kinase_AS"/>
</dbReference>
<evidence type="ECO:0000313" key="9">
    <source>
        <dbReference type="Proteomes" id="UP000001025"/>
    </source>
</evidence>
<gene>
    <name evidence="8" type="primary">pknB</name>
    <name evidence="8" type="ordered locus">RB9745</name>
</gene>
<dbReference type="InterPro" id="IPR000719">
    <property type="entry name" value="Prot_kinase_dom"/>
</dbReference>
<evidence type="ECO:0000256" key="5">
    <source>
        <dbReference type="PROSITE-ProRule" id="PRU10141"/>
    </source>
</evidence>
<dbReference type="Pfam" id="PF00069">
    <property type="entry name" value="Pkinase"/>
    <property type="match status" value="1"/>
</dbReference>
<dbReference type="PANTHER" id="PTHR43289:SF6">
    <property type="entry name" value="SERINE_THREONINE-PROTEIN KINASE NEKL-3"/>
    <property type="match status" value="1"/>
</dbReference>
<dbReference type="AlphaFoldDB" id="Q7UL45"/>